<organism evidence="1 2">
    <name type="scientific">Penicillium citrinum</name>
    <dbReference type="NCBI Taxonomy" id="5077"/>
    <lineage>
        <taxon>Eukaryota</taxon>
        <taxon>Fungi</taxon>
        <taxon>Dikarya</taxon>
        <taxon>Ascomycota</taxon>
        <taxon>Pezizomycotina</taxon>
        <taxon>Eurotiomycetes</taxon>
        <taxon>Eurotiomycetidae</taxon>
        <taxon>Eurotiales</taxon>
        <taxon>Aspergillaceae</taxon>
        <taxon>Penicillium</taxon>
    </lineage>
</organism>
<evidence type="ECO:0000313" key="1">
    <source>
        <dbReference type="EMBL" id="KAJ5241702.1"/>
    </source>
</evidence>
<reference evidence="1" key="1">
    <citation type="submission" date="2022-11" db="EMBL/GenBank/DDBJ databases">
        <authorList>
            <person name="Petersen C."/>
        </authorList>
    </citation>
    <scope>NUCLEOTIDE SEQUENCE</scope>
    <source>
        <strain evidence="1">IBT 23319</strain>
    </source>
</reference>
<sequence length="305" mass="34377">MSSIAISDDNPFQKLITETGNDSRQLQDAYESHRVKRNAQQKAAIMADDFPGWKIDDILMRLDGPRKEDGYVDPRHCLVIWARPPSPICELVAWLQNELKTVAPSLWMMPPENLHLTILELAHSLTKPEIEDLVQILKSATNGSPDQIRTYPKTHKSRLLKPVVSFDSAALALSFLPAAGEATSSNGISDEYSYHHLRRDVFELARQAKLDVGSRYIVPSAHVTIARFINHDGFTTDNGEDKCQLDRASVRLLIEKIQEINEELVSDYWPRTDGTIPDGGDWIVGDDKGFTIRRDRVWYGGGEDV</sequence>
<dbReference type="GO" id="GO:0016874">
    <property type="term" value="F:ligase activity"/>
    <property type="evidence" value="ECO:0007669"/>
    <property type="project" value="UniProtKB-KW"/>
</dbReference>
<dbReference type="RefSeq" id="XP_056504706.1">
    <property type="nucleotide sequence ID" value="XM_056638949.1"/>
</dbReference>
<dbReference type="AlphaFoldDB" id="A0A9W9TUB6"/>
<accession>A0A9W9TUB6</accession>
<dbReference type="Proteomes" id="UP001147733">
    <property type="component" value="Unassembled WGS sequence"/>
</dbReference>
<keyword evidence="1" id="KW-0436">Ligase</keyword>
<name>A0A9W9TUB6_PENCI</name>
<dbReference type="GeneID" id="81378116"/>
<dbReference type="EMBL" id="JAPQKT010000001">
    <property type="protein sequence ID" value="KAJ5241702.1"/>
    <property type="molecule type" value="Genomic_DNA"/>
</dbReference>
<dbReference type="OrthoDB" id="2967263at2759"/>
<gene>
    <name evidence="1" type="ORF">N7469_000029</name>
</gene>
<proteinExistence type="predicted"/>
<keyword evidence="2" id="KW-1185">Reference proteome</keyword>
<dbReference type="SUPFAM" id="SSF55144">
    <property type="entry name" value="LigT-like"/>
    <property type="match status" value="1"/>
</dbReference>
<comment type="caution">
    <text evidence="1">The sequence shown here is derived from an EMBL/GenBank/DDBJ whole genome shotgun (WGS) entry which is preliminary data.</text>
</comment>
<dbReference type="InterPro" id="IPR009097">
    <property type="entry name" value="Cyclic_Pdiesterase"/>
</dbReference>
<evidence type="ECO:0000313" key="2">
    <source>
        <dbReference type="Proteomes" id="UP001147733"/>
    </source>
</evidence>
<reference evidence="1" key="2">
    <citation type="journal article" date="2023" name="IMA Fungus">
        <title>Comparative genomic study of the Penicillium genus elucidates a diverse pangenome and 15 lateral gene transfer events.</title>
        <authorList>
            <person name="Petersen C."/>
            <person name="Sorensen T."/>
            <person name="Nielsen M.R."/>
            <person name="Sondergaard T.E."/>
            <person name="Sorensen J.L."/>
            <person name="Fitzpatrick D.A."/>
            <person name="Frisvad J.C."/>
            <person name="Nielsen K.L."/>
        </authorList>
    </citation>
    <scope>NUCLEOTIDE SEQUENCE</scope>
    <source>
        <strain evidence="1">IBT 23319</strain>
    </source>
</reference>
<dbReference type="Gene3D" id="3.90.1140.10">
    <property type="entry name" value="Cyclic phosphodiesterase"/>
    <property type="match status" value="1"/>
</dbReference>
<protein>
    <submittedName>
        <fullName evidence="1">RNA ligase/cyclic nucleotide phosphodiesterase</fullName>
    </submittedName>
</protein>